<dbReference type="InterPro" id="IPR055212">
    <property type="entry name" value="KH-I_PNO1_first"/>
</dbReference>
<dbReference type="Pfam" id="PF17903">
    <property type="entry name" value="KH_KRR1_1st"/>
    <property type="match status" value="1"/>
</dbReference>
<dbReference type="OMA" id="TPLRNNW"/>
<evidence type="ECO:0000256" key="4">
    <source>
        <dbReference type="ARBA" id="ARBA00016042"/>
    </source>
</evidence>
<dbReference type="GO" id="GO:0000447">
    <property type="term" value="P:endonucleolytic cleavage in ITS1 to separate SSU-rRNA from 5.8S rRNA and LSU-rRNA from tricistronic rRNA transcript (SSU-rRNA, 5.8S rRNA, LSU-rRNA)"/>
    <property type="evidence" value="ECO:0007669"/>
    <property type="project" value="EnsemblFungi"/>
</dbReference>
<keyword evidence="6" id="KW-0539">Nucleus</keyword>
<evidence type="ECO:0000256" key="7">
    <source>
        <dbReference type="ARBA" id="ARBA00025554"/>
    </source>
</evidence>
<dbReference type="GO" id="GO:0051082">
    <property type="term" value="F:unfolded protein binding"/>
    <property type="evidence" value="ECO:0007669"/>
    <property type="project" value="EnsemblFungi"/>
</dbReference>
<dbReference type="CDD" id="cd22391">
    <property type="entry name" value="KH-I_PNO1_rpt1"/>
    <property type="match status" value="1"/>
</dbReference>
<dbReference type="RefSeq" id="XP_016643947.1">
    <property type="nucleotide sequence ID" value="XM_016785941.1"/>
</dbReference>
<keyword evidence="12" id="KW-1185">Reference proteome</keyword>
<dbReference type="GeneID" id="27722143"/>
<dbReference type="VEuPathDB" id="FungiDB:SAPIO_CDS3071"/>
<dbReference type="EMBL" id="JOWA01000088">
    <property type="protein sequence ID" value="KEZ44148.1"/>
    <property type="molecule type" value="Genomic_DNA"/>
</dbReference>
<dbReference type="InterPro" id="IPR041174">
    <property type="entry name" value="KRR1-like_KH1"/>
</dbReference>
<dbReference type="Pfam" id="PF22891">
    <property type="entry name" value="KH_PNO1_2nd"/>
    <property type="match status" value="1"/>
</dbReference>
<dbReference type="KEGG" id="sapo:SAPIO_CDS3071"/>
<dbReference type="PANTHER" id="PTHR12826:SF13">
    <property type="entry name" value="RNA-BINDING PROTEIN PNO1"/>
    <property type="match status" value="1"/>
</dbReference>
<comment type="caution">
    <text evidence="11">The sequence shown here is derived from an EMBL/GenBank/DDBJ whole genome shotgun (WGS) entry which is preliminary data.</text>
</comment>
<dbReference type="SUPFAM" id="SSF54791">
    <property type="entry name" value="Eukaryotic type KH-domain (KH-domain type I)"/>
    <property type="match status" value="1"/>
</dbReference>
<keyword evidence="5" id="KW-0694">RNA-binding</keyword>
<dbReference type="GO" id="GO:0000472">
    <property type="term" value="P:endonucleolytic cleavage to generate mature 5'-end of SSU-rRNA from (SSU-rRNA, 5.8S rRNA, LSU-rRNA)"/>
    <property type="evidence" value="ECO:0007669"/>
    <property type="project" value="EnsemblFungi"/>
</dbReference>
<evidence type="ECO:0000259" key="10">
    <source>
        <dbReference type="SMART" id="SM00322"/>
    </source>
</evidence>
<comment type="similarity">
    <text evidence="2">Belongs to the PNO1 family.</text>
</comment>
<evidence type="ECO:0000256" key="5">
    <source>
        <dbReference type="ARBA" id="ARBA00022884"/>
    </source>
</evidence>
<dbReference type="SMART" id="SM00322">
    <property type="entry name" value="KH"/>
    <property type="match status" value="1"/>
</dbReference>
<feature type="domain" description="K Homology" evidence="10">
    <location>
        <begin position="162"/>
        <end position="235"/>
    </location>
</feature>
<dbReference type="OrthoDB" id="1932641at2759"/>
<dbReference type="HOGENOM" id="CLU_064992_0_2_1"/>
<comment type="subcellular location">
    <subcellularLocation>
        <location evidence="1">Nucleus</location>
        <location evidence="1">Nucleolus</location>
    </subcellularLocation>
</comment>
<evidence type="ECO:0000313" key="12">
    <source>
        <dbReference type="Proteomes" id="UP000028545"/>
    </source>
</evidence>
<evidence type="ECO:0000256" key="9">
    <source>
        <dbReference type="SAM" id="MobiDB-lite"/>
    </source>
</evidence>
<dbReference type="PANTHER" id="PTHR12826">
    <property type="entry name" value="RIBONUCLEASE Y"/>
    <property type="match status" value="1"/>
</dbReference>
<dbReference type="InterPro" id="IPR055211">
    <property type="entry name" value="KH_PNO1_2nd"/>
</dbReference>
<comment type="function">
    <text evidence="7">Required for small ribosomal subunit (SSU) synthesis. Has a role in the processing of early nucleolar and late cytoplasmic pre-RNA species.</text>
</comment>
<dbReference type="Gene3D" id="3.30.1370.10">
    <property type="entry name" value="K Homology domain, type 1"/>
    <property type="match status" value="1"/>
</dbReference>
<evidence type="ECO:0000313" key="11">
    <source>
        <dbReference type="EMBL" id="KEZ44148.1"/>
    </source>
</evidence>
<dbReference type="InterPro" id="IPR004087">
    <property type="entry name" value="KH_dom"/>
</dbReference>
<sequence length="257" mass="28436">MPAPTALKKAQDAPPAAADIPLPEADFDEDLILQTNDTLPALDLMAVDADASVAEDAVDEEGRPKFAPAKDLSMAARVQNRQVRIPPHRMTPLKSQWPRIYPPLVEHLKLQVRMNVKRKAVELRTSKHTTDPEAIQRGVDFLTAFVCGFDVDDAIALLRLDDLYIETFEVKDVKTLQGDHLARAIGRIAGKDGKTKFAIENATRTRIVLADTKIHILGGYKNVQIARASVCNLILGKQPGKVYNSLRAVAARMKERF</sequence>
<dbReference type="GO" id="GO:0042255">
    <property type="term" value="P:ribosome assembly"/>
    <property type="evidence" value="ECO:0007669"/>
    <property type="project" value="EnsemblFungi"/>
</dbReference>
<evidence type="ECO:0000256" key="8">
    <source>
        <dbReference type="ARBA" id="ARBA00071744"/>
    </source>
</evidence>
<comment type="subunit">
    <text evidence="3">Component of the small ribosomal subunit, ribosomal RNA processing complex (SSU RRP complex).</text>
</comment>
<evidence type="ECO:0000256" key="2">
    <source>
        <dbReference type="ARBA" id="ARBA00007515"/>
    </source>
</evidence>
<dbReference type="GO" id="GO:0000056">
    <property type="term" value="P:ribosomal small subunit export from nucleus"/>
    <property type="evidence" value="ECO:0007669"/>
    <property type="project" value="EnsemblFungi"/>
</dbReference>
<evidence type="ECO:0000256" key="6">
    <source>
        <dbReference type="ARBA" id="ARBA00023242"/>
    </source>
</evidence>
<feature type="region of interest" description="Disordered" evidence="9">
    <location>
        <begin position="1"/>
        <end position="21"/>
    </location>
</feature>
<gene>
    <name evidence="11" type="ORF">SAPIO_CDS3071</name>
</gene>
<name>A0A084G9Y6_PSEDA</name>
<reference evidence="11 12" key="1">
    <citation type="journal article" date="2014" name="Genome Announc.">
        <title>Draft genome sequence of the pathogenic fungus Scedosporium apiospermum.</title>
        <authorList>
            <person name="Vandeputte P."/>
            <person name="Ghamrawi S."/>
            <person name="Rechenmann M."/>
            <person name="Iltis A."/>
            <person name="Giraud S."/>
            <person name="Fleury M."/>
            <person name="Thornton C."/>
            <person name="Delhaes L."/>
            <person name="Meyer W."/>
            <person name="Papon N."/>
            <person name="Bouchara J.P."/>
        </authorList>
    </citation>
    <scope>NUCLEOTIDE SEQUENCE [LARGE SCALE GENOMIC DNA]</scope>
    <source>
        <strain evidence="11 12">IHEM 14462</strain>
    </source>
</reference>
<dbReference type="GO" id="GO:0042134">
    <property type="term" value="F:rRNA primary transcript binding"/>
    <property type="evidence" value="ECO:0007669"/>
    <property type="project" value="EnsemblFungi"/>
</dbReference>
<dbReference type="AlphaFoldDB" id="A0A084G9Y6"/>
<proteinExistence type="inferred from homology"/>
<organism evidence="11 12">
    <name type="scientific">Pseudallescheria apiosperma</name>
    <name type="common">Scedosporium apiospermum</name>
    <dbReference type="NCBI Taxonomy" id="563466"/>
    <lineage>
        <taxon>Eukaryota</taxon>
        <taxon>Fungi</taxon>
        <taxon>Dikarya</taxon>
        <taxon>Ascomycota</taxon>
        <taxon>Pezizomycotina</taxon>
        <taxon>Sordariomycetes</taxon>
        <taxon>Hypocreomycetidae</taxon>
        <taxon>Microascales</taxon>
        <taxon>Microascaceae</taxon>
        <taxon>Scedosporium</taxon>
    </lineage>
</organism>
<evidence type="ECO:0000256" key="3">
    <source>
        <dbReference type="ARBA" id="ARBA00011420"/>
    </source>
</evidence>
<dbReference type="GO" id="GO:0005730">
    <property type="term" value="C:nucleolus"/>
    <property type="evidence" value="ECO:0007669"/>
    <property type="project" value="UniProtKB-SubCell"/>
</dbReference>
<dbReference type="Proteomes" id="UP000028545">
    <property type="component" value="Unassembled WGS sequence"/>
</dbReference>
<dbReference type="FunFam" id="3.30.1370.10:FF:000009">
    <property type="entry name" value="RNA-binding protein PNO1"/>
    <property type="match status" value="1"/>
</dbReference>
<dbReference type="GO" id="GO:0043248">
    <property type="term" value="P:proteasome assembly"/>
    <property type="evidence" value="ECO:0007669"/>
    <property type="project" value="EnsemblFungi"/>
</dbReference>
<accession>A0A084G9Y6</accession>
<protein>
    <recommendedName>
        <fullName evidence="4">Pre-rRNA-processing protein PNO1</fullName>
    </recommendedName>
    <alternativeName>
        <fullName evidence="8">Pre-rRNA-processing protein pno1</fullName>
    </alternativeName>
</protein>
<dbReference type="InterPro" id="IPR036612">
    <property type="entry name" value="KH_dom_type_1_sf"/>
</dbReference>
<dbReference type="CDD" id="cd22392">
    <property type="entry name" value="KH-I_PNO1_rpt2"/>
    <property type="match status" value="1"/>
</dbReference>
<evidence type="ECO:0000256" key="1">
    <source>
        <dbReference type="ARBA" id="ARBA00004604"/>
    </source>
</evidence>